<dbReference type="GO" id="GO:0005886">
    <property type="term" value="C:plasma membrane"/>
    <property type="evidence" value="ECO:0007669"/>
    <property type="project" value="UniProtKB-SubCell"/>
</dbReference>
<evidence type="ECO:0000256" key="6">
    <source>
        <dbReference type="ARBA" id="ARBA00022801"/>
    </source>
</evidence>
<comment type="similarity">
    <text evidence="1 9 11">Belongs to the peptidase A8 family.</text>
</comment>
<evidence type="ECO:0000256" key="8">
    <source>
        <dbReference type="ARBA" id="ARBA00023136"/>
    </source>
</evidence>
<evidence type="ECO:0000313" key="12">
    <source>
        <dbReference type="EMBL" id="SEB37262.1"/>
    </source>
</evidence>
<keyword evidence="7 9" id="KW-1133">Transmembrane helix</keyword>
<dbReference type="GO" id="GO:0004190">
    <property type="term" value="F:aspartic-type endopeptidase activity"/>
    <property type="evidence" value="ECO:0007669"/>
    <property type="project" value="UniProtKB-UniRule"/>
</dbReference>
<dbReference type="PROSITE" id="PS00855">
    <property type="entry name" value="SPASE_II"/>
    <property type="match status" value="1"/>
</dbReference>
<name>A0A1H4IVL9_9BACT</name>
<dbReference type="EMBL" id="FNSD01000001">
    <property type="protein sequence ID" value="SEB37262.1"/>
    <property type="molecule type" value="Genomic_DNA"/>
</dbReference>
<keyword evidence="8 9" id="KW-0472">Membrane</keyword>
<comment type="function">
    <text evidence="9 10">This protein specifically catalyzes the removal of signal peptides from prolipoproteins.</text>
</comment>
<gene>
    <name evidence="9" type="primary">lspA</name>
    <name evidence="12" type="ORF">SAMN05443244_0052</name>
</gene>
<comment type="pathway">
    <text evidence="9">Protein modification; lipoprotein biosynthesis (signal peptide cleavage).</text>
</comment>
<evidence type="ECO:0000256" key="7">
    <source>
        <dbReference type="ARBA" id="ARBA00022989"/>
    </source>
</evidence>
<keyword evidence="2 9" id="KW-1003">Cell membrane</keyword>
<dbReference type="Proteomes" id="UP000182409">
    <property type="component" value="Unassembled WGS sequence"/>
</dbReference>
<dbReference type="PANTHER" id="PTHR33695">
    <property type="entry name" value="LIPOPROTEIN SIGNAL PEPTIDASE"/>
    <property type="match status" value="1"/>
</dbReference>
<organism evidence="12 13">
    <name type="scientific">Terriglobus roseus</name>
    <dbReference type="NCBI Taxonomy" id="392734"/>
    <lineage>
        <taxon>Bacteria</taxon>
        <taxon>Pseudomonadati</taxon>
        <taxon>Acidobacteriota</taxon>
        <taxon>Terriglobia</taxon>
        <taxon>Terriglobales</taxon>
        <taxon>Acidobacteriaceae</taxon>
        <taxon>Terriglobus</taxon>
    </lineage>
</organism>
<sequence length="186" mass="19941">MSHLHTEAKPRSDARPWLLLIAVVVVILDRLSKIMVAKHITMGSGKVIIPHVFRITHVLNTGAAFSMFAESASPLAVRVGLIIFSVVAALAVLFMLVRYGKHWSAASVGFALVLGGAIGNLYDRAVLHYVIDFLEVHIGTYHWPDFNVADSAISVGAVLLLVEMIWPSETAESASTGDANGDVLGA</sequence>
<proteinExistence type="inferred from homology"/>
<dbReference type="Pfam" id="PF01252">
    <property type="entry name" value="Peptidase_A8"/>
    <property type="match status" value="1"/>
</dbReference>
<keyword evidence="5 9" id="KW-0064">Aspartyl protease</keyword>
<feature type="active site" evidence="9">
    <location>
        <position position="132"/>
    </location>
</feature>
<dbReference type="UniPathway" id="UPA00665"/>
<evidence type="ECO:0000256" key="3">
    <source>
        <dbReference type="ARBA" id="ARBA00022670"/>
    </source>
</evidence>
<feature type="active site" evidence="9">
    <location>
        <position position="150"/>
    </location>
</feature>
<keyword evidence="3 9" id="KW-0645">Protease</keyword>
<dbReference type="HAMAP" id="MF_00161">
    <property type="entry name" value="LspA"/>
    <property type="match status" value="1"/>
</dbReference>
<dbReference type="InterPro" id="IPR001872">
    <property type="entry name" value="Peptidase_A8"/>
</dbReference>
<dbReference type="GO" id="GO:0006508">
    <property type="term" value="P:proteolysis"/>
    <property type="evidence" value="ECO:0007669"/>
    <property type="project" value="UniProtKB-KW"/>
</dbReference>
<evidence type="ECO:0000256" key="9">
    <source>
        <dbReference type="HAMAP-Rule" id="MF_00161"/>
    </source>
</evidence>
<evidence type="ECO:0000256" key="5">
    <source>
        <dbReference type="ARBA" id="ARBA00022750"/>
    </source>
</evidence>
<comment type="catalytic activity">
    <reaction evidence="9 10">
        <text>Release of signal peptides from bacterial membrane prolipoproteins. Hydrolyzes -Xaa-Yaa-Zaa-|-(S,diacylglyceryl)Cys-, in which Xaa is hydrophobic (preferably Leu), and Yaa (Ala or Ser) and Zaa (Gly or Ala) have small, neutral side chains.</text>
        <dbReference type="EC" id="3.4.23.36"/>
    </reaction>
</comment>
<protein>
    <recommendedName>
        <fullName evidence="9">Lipoprotein signal peptidase</fullName>
        <ecNumber evidence="9">3.4.23.36</ecNumber>
    </recommendedName>
    <alternativeName>
        <fullName evidence="9">Prolipoprotein signal peptidase</fullName>
    </alternativeName>
    <alternativeName>
        <fullName evidence="9">Signal peptidase II</fullName>
        <shortName evidence="9">SPase II</shortName>
    </alternativeName>
</protein>
<evidence type="ECO:0000256" key="11">
    <source>
        <dbReference type="RuleBase" id="RU004181"/>
    </source>
</evidence>
<dbReference type="EC" id="3.4.23.36" evidence="9"/>
<dbReference type="PANTHER" id="PTHR33695:SF1">
    <property type="entry name" value="LIPOPROTEIN SIGNAL PEPTIDASE"/>
    <property type="match status" value="1"/>
</dbReference>
<dbReference type="OrthoDB" id="9810259at2"/>
<dbReference type="AlphaFoldDB" id="A0A1H4IVL9"/>
<feature type="transmembrane region" description="Helical" evidence="9">
    <location>
        <begin position="14"/>
        <end position="31"/>
    </location>
</feature>
<comment type="caution">
    <text evidence="9">Lacks conserved residue(s) required for the propagation of feature annotation.</text>
</comment>
<evidence type="ECO:0000256" key="2">
    <source>
        <dbReference type="ARBA" id="ARBA00022475"/>
    </source>
</evidence>
<dbReference type="PRINTS" id="PR00781">
    <property type="entry name" value="LIPOSIGPTASE"/>
</dbReference>
<feature type="transmembrane region" description="Helical" evidence="9">
    <location>
        <begin position="75"/>
        <end position="96"/>
    </location>
</feature>
<keyword evidence="4 9" id="KW-0812">Transmembrane</keyword>
<dbReference type="RefSeq" id="WP_074651811.1">
    <property type="nucleotide sequence ID" value="NZ_FNSD01000001.1"/>
</dbReference>
<dbReference type="NCBIfam" id="TIGR00077">
    <property type="entry name" value="lspA"/>
    <property type="match status" value="1"/>
</dbReference>
<evidence type="ECO:0000256" key="4">
    <source>
        <dbReference type="ARBA" id="ARBA00022692"/>
    </source>
</evidence>
<evidence type="ECO:0000313" key="13">
    <source>
        <dbReference type="Proteomes" id="UP000182409"/>
    </source>
</evidence>
<feature type="transmembrane region" description="Helical" evidence="9">
    <location>
        <begin position="103"/>
        <end position="122"/>
    </location>
</feature>
<keyword evidence="6 9" id="KW-0378">Hydrolase</keyword>
<evidence type="ECO:0000256" key="10">
    <source>
        <dbReference type="RuleBase" id="RU000594"/>
    </source>
</evidence>
<comment type="subcellular location">
    <subcellularLocation>
        <location evidence="9">Cell membrane</location>
        <topology evidence="9">Multi-pass membrane protein</topology>
    </subcellularLocation>
</comment>
<accession>A0A1H4IVL9</accession>
<evidence type="ECO:0000256" key="1">
    <source>
        <dbReference type="ARBA" id="ARBA00006139"/>
    </source>
</evidence>
<reference evidence="12 13" key="1">
    <citation type="submission" date="2016-10" db="EMBL/GenBank/DDBJ databases">
        <authorList>
            <person name="de Groot N.N."/>
        </authorList>
    </citation>
    <scope>NUCLEOTIDE SEQUENCE [LARGE SCALE GENOMIC DNA]</scope>
    <source>
        <strain evidence="12 13">AB35.6</strain>
    </source>
</reference>